<dbReference type="EMBL" id="CM010724">
    <property type="protein sequence ID" value="RZC79630.1"/>
    <property type="molecule type" value="Genomic_DNA"/>
</dbReference>
<keyword evidence="3" id="KW-1185">Reference proteome</keyword>
<reference evidence="2 3" key="1">
    <citation type="journal article" date="2018" name="Science">
        <title>The opium poppy genome and morphinan production.</title>
        <authorList>
            <person name="Guo L."/>
            <person name="Winzer T."/>
            <person name="Yang X."/>
            <person name="Li Y."/>
            <person name="Ning Z."/>
            <person name="He Z."/>
            <person name="Teodor R."/>
            <person name="Lu Y."/>
            <person name="Bowser T.A."/>
            <person name="Graham I.A."/>
            <person name="Ye K."/>
        </authorList>
    </citation>
    <scope>NUCLEOTIDE SEQUENCE [LARGE SCALE GENOMIC DNA]</scope>
    <source>
        <strain evidence="3">cv. HN1</strain>
        <tissue evidence="2">Leaves</tissue>
    </source>
</reference>
<proteinExistence type="predicted"/>
<evidence type="ECO:0000256" key="1">
    <source>
        <dbReference type="SAM" id="SignalP"/>
    </source>
</evidence>
<keyword evidence="1" id="KW-0732">Signal</keyword>
<evidence type="ECO:0000313" key="2">
    <source>
        <dbReference type="EMBL" id="RZC79630.1"/>
    </source>
</evidence>
<organism evidence="2 3">
    <name type="scientific">Papaver somniferum</name>
    <name type="common">Opium poppy</name>
    <dbReference type="NCBI Taxonomy" id="3469"/>
    <lineage>
        <taxon>Eukaryota</taxon>
        <taxon>Viridiplantae</taxon>
        <taxon>Streptophyta</taxon>
        <taxon>Embryophyta</taxon>
        <taxon>Tracheophyta</taxon>
        <taxon>Spermatophyta</taxon>
        <taxon>Magnoliopsida</taxon>
        <taxon>Ranunculales</taxon>
        <taxon>Papaveraceae</taxon>
        <taxon>Papaveroideae</taxon>
        <taxon>Papaver</taxon>
    </lineage>
</organism>
<sequence>MLLLALWVVVGFDFDRVWGGVSCQQTVTLQMDSSYGLDFWGYGKTELHMAIICPVQNKLAADQCVDDSDKTAFLLWNVKQELERHGSFIEESSKEVSMSTSKEADEMSESEITLAADQCVDDSDKAAFLLWSDNVKQGLQRHNSFIKLCNSLAWEEIEVVERLCRQAMGLGLLYLYRLLGNSGFCYVVAKLSLQKVSVMRLDGNVFGYLVARSGNGDKSGNGDGSAIRKIFKK</sequence>
<dbReference type="Gramene" id="RZC79630">
    <property type="protein sequence ID" value="RZC79630"/>
    <property type="gene ID" value="C5167_042206"/>
</dbReference>
<name>A0A4Y7L4S1_PAPSO</name>
<feature type="signal peptide" evidence="1">
    <location>
        <begin position="1"/>
        <end position="19"/>
    </location>
</feature>
<accession>A0A4Y7L4S1</accession>
<feature type="chain" id="PRO_5021335298" evidence="1">
    <location>
        <begin position="20"/>
        <end position="233"/>
    </location>
</feature>
<dbReference type="AlphaFoldDB" id="A0A4Y7L4S1"/>
<dbReference type="Proteomes" id="UP000316621">
    <property type="component" value="Chromosome 10"/>
</dbReference>
<protein>
    <submittedName>
        <fullName evidence="2">Uncharacterized protein</fullName>
    </submittedName>
</protein>
<gene>
    <name evidence="2" type="ORF">C5167_042206</name>
</gene>
<evidence type="ECO:0000313" key="3">
    <source>
        <dbReference type="Proteomes" id="UP000316621"/>
    </source>
</evidence>